<dbReference type="GO" id="GO:0045202">
    <property type="term" value="C:synapse"/>
    <property type="evidence" value="ECO:0007669"/>
    <property type="project" value="UniProtKB-SubCell"/>
</dbReference>
<dbReference type="PANTHER" id="PTHR23354:SF122">
    <property type="entry name" value="GTPASE-ACTIVATING PROTEIN SKYWALKER"/>
    <property type="match status" value="1"/>
</dbReference>
<dbReference type="InterPro" id="IPR000195">
    <property type="entry name" value="Rab-GAP-TBC_dom"/>
</dbReference>
<gene>
    <name evidence="10" type="ORF">GHT06_011834</name>
</gene>
<organism evidence="10 11">
    <name type="scientific">Daphnia sinensis</name>
    <dbReference type="NCBI Taxonomy" id="1820382"/>
    <lineage>
        <taxon>Eukaryota</taxon>
        <taxon>Metazoa</taxon>
        <taxon>Ecdysozoa</taxon>
        <taxon>Arthropoda</taxon>
        <taxon>Crustacea</taxon>
        <taxon>Branchiopoda</taxon>
        <taxon>Diplostraca</taxon>
        <taxon>Cladocera</taxon>
        <taxon>Anomopoda</taxon>
        <taxon>Daphniidae</taxon>
        <taxon>Daphnia</taxon>
        <taxon>Daphnia similis group</taxon>
    </lineage>
</organism>
<evidence type="ECO:0000256" key="7">
    <source>
        <dbReference type="SAM" id="MobiDB-lite"/>
    </source>
</evidence>
<keyword evidence="5" id="KW-0968">Cytoplasmic vesicle</keyword>
<dbReference type="PROSITE" id="PS51886">
    <property type="entry name" value="TLDC"/>
    <property type="match status" value="1"/>
</dbReference>
<proteinExistence type="predicted"/>
<comment type="caution">
    <text evidence="10">The sequence shown here is derived from an EMBL/GenBank/DDBJ whole genome shotgun (WGS) entry which is preliminary data.</text>
</comment>
<dbReference type="AlphaFoldDB" id="A0AAD5PZB2"/>
<evidence type="ECO:0000313" key="11">
    <source>
        <dbReference type="Proteomes" id="UP000820818"/>
    </source>
</evidence>
<dbReference type="InterPro" id="IPR035969">
    <property type="entry name" value="Rab-GAP_TBC_sf"/>
</dbReference>
<evidence type="ECO:0000313" key="10">
    <source>
        <dbReference type="EMBL" id="KAI9560880.1"/>
    </source>
</evidence>
<evidence type="ECO:0000259" key="9">
    <source>
        <dbReference type="PROSITE" id="PS51886"/>
    </source>
</evidence>
<dbReference type="Pfam" id="PF07534">
    <property type="entry name" value="TLD"/>
    <property type="match status" value="1"/>
</dbReference>
<dbReference type="Gene3D" id="1.10.472.80">
    <property type="entry name" value="Ypt/Rab-GAP domain of gyp1p, domain 3"/>
    <property type="match status" value="1"/>
</dbReference>
<evidence type="ECO:0000259" key="8">
    <source>
        <dbReference type="PROSITE" id="PS50086"/>
    </source>
</evidence>
<evidence type="ECO:0008006" key="12">
    <source>
        <dbReference type="Google" id="ProtNLM"/>
    </source>
</evidence>
<dbReference type="SMART" id="SM00164">
    <property type="entry name" value="TBC"/>
    <property type="match status" value="1"/>
</dbReference>
<feature type="region of interest" description="Disordered" evidence="7">
    <location>
        <begin position="1"/>
        <end position="45"/>
    </location>
</feature>
<comment type="subcellular location">
    <subcellularLocation>
        <location evidence="1">Cytoplasmic vesicle membrane</location>
    </subcellularLocation>
    <subcellularLocation>
        <location evidence="2">Endomembrane system</location>
        <topology evidence="2">Peripheral membrane protein</topology>
    </subcellularLocation>
    <subcellularLocation>
        <location evidence="6">Synapse</location>
    </subcellularLocation>
</comment>
<keyword evidence="11" id="KW-1185">Reference proteome</keyword>
<sequence length="649" mass="73320">MTGEVVSYSGPGPGDSNSHIVEPPIENDAEIGKQNSSPPSSPRRCPFQQYVDADKLGRISGTSVLDSPGIGSLGRRSNGRASFMGVRKRSHLHNKTAEEVERIVQAGKIRELKNCIRSHQWLPFDCVRSRLWQIICSVHVKDKATMDSLYWDTVKQIYGTHDLVTKTGPLPTFVEPSFQMSYYLNETGIQVARRVVNIISYSCPDITYAPSLYPITCLLLHYMSEEDCYACVSHMVASKKTKFITQTKLHFETIWRTSMILCRRHAKSAVSYIAKQAGENSIVESIHQQWLNCIFKELPFQHLVRVMDCFLFEGRKVMYRVWMAVLLLFHRHLASLPPNNRPALNKESVVESTLFDFCHNLPCSPEKLLRTAYGVRNFSSSEMDRLFIKTEMYLKSKAAASASMPNNKNTMIPRSRSSDVLPTSQSQVNIQMMSHTLTIREGSRSPGLRSRSLGLFPIQGVRSHAADYDRLLTVWSWLPVRITMYQPELLYTTEEHGCSMTTFFNRVEQHEPTILIVKTTTEEVFGAYCSSRWAERNSKDCHGGRQGYFGTGETFVFTLVPNEIKYPWVGISATSSAEGPSCVRHAAELFMASDGHMITVGGGKGQAIWIDENIRYGKTDMCLTFNNPPLASTSDFEIKVLEVYGFQNV</sequence>
<feature type="domain" description="TLDc" evidence="9">
    <location>
        <begin position="470"/>
        <end position="647"/>
    </location>
</feature>
<feature type="domain" description="Rab-GAP TBC" evidence="8">
    <location>
        <begin position="122"/>
        <end position="314"/>
    </location>
</feature>
<reference evidence="10 11" key="1">
    <citation type="submission" date="2022-05" db="EMBL/GenBank/DDBJ databases">
        <title>A multi-omics perspective on studying reproductive biology in Daphnia sinensis.</title>
        <authorList>
            <person name="Jia J."/>
        </authorList>
    </citation>
    <scope>NUCLEOTIDE SEQUENCE [LARGE SCALE GENOMIC DNA]</scope>
    <source>
        <strain evidence="10 11">WSL</strain>
    </source>
</reference>
<evidence type="ECO:0000256" key="1">
    <source>
        <dbReference type="ARBA" id="ARBA00004156"/>
    </source>
</evidence>
<dbReference type="SUPFAM" id="SSF47923">
    <property type="entry name" value="Ypt/Rab-GAP domain of gyp1p"/>
    <property type="match status" value="2"/>
</dbReference>
<dbReference type="PROSITE" id="PS50086">
    <property type="entry name" value="TBC_RABGAP"/>
    <property type="match status" value="1"/>
</dbReference>
<dbReference type="EMBL" id="WJBH02000003">
    <property type="protein sequence ID" value="KAI9560880.1"/>
    <property type="molecule type" value="Genomic_DNA"/>
</dbReference>
<name>A0AAD5PZB2_9CRUS</name>
<keyword evidence="4" id="KW-0472">Membrane</keyword>
<keyword evidence="3" id="KW-0770">Synapse</keyword>
<protein>
    <recommendedName>
        <fullName evidence="12">TBC1 domain family member 24</fullName>
    </recommendedName>
</protein>
<evidence type="ECO:0000256" key="2">
    <source>
        <dbReference type="ARBA" id="ARBA00004184"/>
    </source>
</evidence>
<evidence type="ECO:0000256" key="3">
    <source>
        <dbReference type="ARBA" id="ARBA00023018"/>
    </source>
</evidence>
<dbReference type="Proteomes" id="UP000820818">
    <property type="component" value="Linkage Group LG3"/>
</dbReference>
<dbReference type="InterPro" id="IPR006571">
    <property type="entry name" value="TLDc_dom"/>
</dbReference>
<accession>A0AAD5PZB2</accession>
<evidence type="ECO:0000256" key="5">
    <source>
        <dbReference type="ARBA" id="ARBA00023329"/>
    </source>
</evidence>
<dbReference type="GO" id="GO:0012505">
    <property type="term" value="C:endomembrane system"/>
    <property type="evidence" value="ECO:0007669"/>
    <property type="project" value="UniProtKB-SubCell"/>
</dbReference>
<dbReference type="PANTHER" id="PTHR23354">
    <property type="entry name" value="NUCLEOLAR PROTEIN 7/ESTROGEN RECEPTOR COACTIVATOR-RELATED"/>
    <property type="match status" value="1"/>
</dbReference>
<evidence type="ECO:0000256" key="4">
    <source>
        <dbReference type="ARBA" id="ARBA00023136"/>
    </source>
</evidence>
<dbReference type="Pfam" id="PF00566">
    <property type="entry name" value="RabGAP-TBC"/>
    <property type="match status" value="1"/>
</dbReference>
<dbReference type="GO" id="GO:0030659">
    <property type="term" value="C:cytoplasmic vesicle membrane"/>
    <property type="evidence" value="ECO:0007669"/>
    <property type="project" value="UniProtKB-SubCell"/>
</dbReference>
<evidence type="ECO:0000256" key="6">
    <source>
        <dbReference type="ARBA" id="ARBA00034103"/>
    </source>
</evidence>
<feature type="compositionally biased region" description="Low complexity" evidence="7">
    <location>
        <begin position="36"/>
        <end position="45"/>
    </location>
</feature>
<dbReference type="SMART" id="SM00584">
    <property type="entry name" value="TLDc"/>
    <property type="match status" value="1"/>
</dbReference>